<comment type="caution">
    <text evidence="2">The sequence shown here is derived from an EMBL/GenBank/DDBJ whole genome shotgun (WGS) entry which is preliminary data.</text>
</comment>
<keyword evidence="3" id="KW-1185">Reference proteome</keyword>
<name>A0A917UAD6_9ACTN</name>
<feature type="domain" description="Erythromycin biosynthesis protein CIII-like C-terminal" evidence="1">
    <location>
        <begin position="230"/>
        <end position="365"/>
    </location>
</feature>
<dbReference type="AlphaFoldDB" id="A0A917UAD6"/>
<keyword evidence="2" id="KW-0808">Transferase</keyword>
<dbReference type="GO" id="GO:0016757">
    <property type="term" value="F:glycosyltransferase activity"/>
    <property type="evidence" value="ECO:0007669"/>
    <property type="project" value="UniProtKB-ARBA"/>
</dbReference>
<protein>
    <submittedName>
        <fullName evidence="2">Glycosyl transferase</fullName>
    </submittedName>
</protein>
<dbReference type="PANTHER" id="PTHR48050:SF13">
    <property type="entry name" value="STEROL 3-BETA-GLUCOSYLTRANSFERASE UGT80A2"/>
    <property type="match status" value="1"/>
</dbReference>
<dbReference type="Proteomes" id="UP000642070">
    <property type="component" value="Unassembled WGS sequence"/>
</dbReference>
<evidence type="ECO:0000313" key="2">
    <source>
        <dbReference type="EMBL" id="GGM71795.1"/>
    </source>
</evidence>
<dbReference type="InterPro" id="IPR050426">
    <property type="entry name" value="Glycosyltransferase_28"/>
</dbReference>
<proteinExistence type="predicted"/>
<organism evidence="2 3">
    <name type="scientific">Dactylosporangium sucinum</name>
    <dbReference type="NCBI Taxonomy" id="1424081"/>
    <lineage>
        <taxon>Bacteria</taxon>
        <taxon>Bacillati</taxon>
        <taxon>Actinomycetota</taxon>
        <taxon>Actinomycetes</taxon>
        <taxon>Micromonosporales</taxon>
        <taxon>Micromonosporaceae</taxon>
        <taxon>Dactylosporangium</taxon>
    </lineage>
</organism>
<evidence type="ECO:0000259" key="1">
    <source>
        <dbReference type="Pfam" id="PF06722"/>
    </source>
</evidence>
<dbReference type="Gene3D" id="3.40.50.2000">
    <property type="entry name" value="Glycogen Phosphorylase B"/>
    <property type="match status" value="2"/>
</dbReference>
<dbReference type="InterPro" id="IPR010610">
    <property type="entry name" value="EryCIII-like_C"/>
</dbReference>
<dbReference type="SUPFAM" id="SSF53756">
    <property type="entry name" value="UDP-Glycosyltransferase/glycogen phosphorylase"/>
    <property type="match status" value="1"/>
</dbReference>
<reference evidence="2" key="1">
    <citation type="journal article" date="2014" name="Int. J. Syst. Evol. Microbiol.">
        <title>Complete genome sequence of Corynebacterium casei LMG S-19264T (=DSM 44701T), isolated from a smear-ripened cheese.</title>
        <authorList>
            <consortium name="US DOE Joint Genome Institute (JGI-PGF)"/>
            <person name="Walter F."/>
            <person name="Albersmeier A."/>
            <person name="Kalinowski J."/>
            <person name="Ruckert C."/>
        </authorList>
    </citation>
    <scope>NUCLEOTIDE SEQUENCE</scope>
    <source>
        <strain evidence="2">JCM 19831</strain>
    </source>
</reference>
<dbReference type="PANTHER" id="PTHR48050">
    <property type="entry name" value="STEROL 3-BETA-GLUCOSYLTRANSFERASE"/>
    <property type="match status" value="1"/>
</dbReference>
<dbReference type="EMBL" id="BMPI01000063">
    <property type="protein sequence ID" value="GGM71795.1"/>
    <property type="molecule type" value="Genomic_DNA"/>
</dbReference>
<dbReference type="Pfam" id="PF06722">
    <property type="entry name" value="EryCIII-like_C"/>
    <property type="match status" value="1"/>
</dbReference>
<accession>A0A917UAD6</accession>
<reference evidence="2" key="2">
    <citation type="submission" date="2020-09" db="EMBL/GenBank/DDBJ databases">
        <authorList>
            <person name="Sun Q."/>
            <person name="Ohkuma M."/>
        </authorList>
    </citation>
    <scope>NUCLEOTIDE SEQUENCE</scope>
    <source>
        <strain evidence="2">JCM 19831</strain>
    </source>
</reference>
<sequence length="378" mass="38847">MLFTAVPIHGHLLPVLPLAEAAAAAGDEVVVAVPASMGHLVDGLAVDATGPDAAELLAENDRRTGGADMADMRDVFPVASFFAGTRVDLTFDVALARAREFGAEVIVADEYDAVGAMVAAALGVPLVRHAVGLPVSPPALGPAMEALLTPRYAERRLTRAGRCALVDPWPAALHGPLWSPPADRLPIRPRAYAGTELADLPSFGGSAQRARVLVTLGTVLLDAAMLDALVDSVAALHDVDVLAVVAPGTDHTLADTRPNVRFVGFVPIAQLLAADVSVVVAAGGAGTVLAALDRGIPMVLWPKGAEKPMNAERVTAAGAGIAVDEPAQAADAVRKVLHDASYRAGAERVAGEIRAAPDPARVWSALRDRLRSGAVTGG</sequence>
<gene>
    <name evidence="2" type="ORF">GCM10007977_086980</name>
</gene>
<evidence type="ECO:0000313" key="3">
    <source>
        <dbReference type="Proteomes" id="UP000642070"/>
    </source>
</evidence>